<dbReference type="RefSeq" id="WP_043524263.1">
    <property type="nucleotide sequence ID" value="NZ_BAABKU010000020.1"/>
</dbReference>
<keyword evidence="5" id="KW-1185">Reference proteome</keyword>
<dbReference type="Pfam" id="PF13280">
    <property type="entry name" value="WYL"/>
    <property type="match status" value="1"/>
</dbReference>
<evidence type="ECO:0000313" key="5">
    <source>
        <dbReference type="Proteomes" id="UP000054537"/>
    </source>
</evidence>
<dbReference type="Proteomes" id="UP000054537">
    <property type="component" value="Unassembled WGS sequence"/>
</dbReference>
<dbReference type="PROSITE" id="PS52050">
    <property type="entry name" value="WYL"/>
    <property type="match status" value="1"/>
</dbReference>
<name>A0A0A6UPK5_ACTUT</name>
<evidence type="ECO:0000256" key="1">
    <source>
        <dbReference type="ARBA" id="ARBA00023015"/>
    </source>
</evidence>
<dbReference type="InterPro" id="IPR013196">
    <property type="entry name" value="HTH_11"/>
</dbReference>
<dbReference type="STRING" id="1869.MB27_11415"/>
<dbReference type="PANTHER" id="PTHR34580">
    <property type="match status" value="1"/>
</dbReference>
<dbReference type="InterPro" id="IPR051534">
    <property type="entry name" value="CBASS_pafABC_assoc_protein"/>
</dbReference>
<dbReference type="Pfam" id="PF25583">
    <property type="entry name" value="WCX"/>
    <property type="match status" value="1"/>
</dbReference>
<dbReference type="InterPro" id="IPR028349">
    <property type="entry name" value="PafC-like"/>
</dbReference>
<dbReference type="InterPro" id="IPR026881">
    <property type="entry name" value="WYL_dom"/>
</dbReference>
<dbReference type="PIRSF" id="PIRSF016838">
    <property type="entry name" value="PafC"/>
    <property type="match status" value="1"/>
</dbReference>
<dbReference type="GO" id="GO:0003700">
    <property type="term" value="F:DNA-binding transcription factor activity"/>
    <property type="evidence" value="ECO:0007669"/>
    <property type="project" value="InterPro"/>
</dbReference>
<organism evidence="4 5">
    <name type="scientific">Actinoplanes utahensis</name>
    <dbReference type="NCBI Taxonomy" id="1869"/>
    <lineage>
        <taxon>Bacteria</taxon>
        <taxon>Bacillati</taxon>
        <taxon>Actinomycetota</taxon>
        <taxon>Actinomycetes</taxon>
        <taxon>Micromonosporales</taxon>
        <taxon>Micromonosporaceae</taxon>
        <taxon>Actinoplanes</taxon>
    </lineage>
</organism>
<comment type="caution">
    <text evidence="4">The sequence shown here is derived from an EMBL/GenBank/DDBJ whole genome shotgun (WGS) entry which is preliminary data.</text>
</comment>
<feature type="domain" description="HTH deoR-type" evidence="3">
    <location>
        <begin position="2"/>
        <end position="57"/>
    </location>
</feature>
<evidence type="ECO:0000256" key="2">
    <source>
        <dbReference type="ARBA" id="ARBA00023163"/>
    </source>
</evidence>
<dbReference type="InterPro" id="IPR057727">
    <property type="entry name" value="WCX_dom"/>
</dbReference>
<dbReference type="InterPro" id="IPR036388">
    <property type="entry name" value="WH-like_DNA-bd_sf"/>
</dbReference>
<dbReference type="EMBL" id="JRTT01000011">
    <property type="protein sequence ID" value="KHD77361.1"/>
    <property type="molecule type" value="Genomic_DNA"/>
</dbReference>
<dbReference type="OrthoDB" id="3171994at2"/>
<gene>
    <name evidence="4" type="ORF">MB27_11415</name>
</gene>
<reference evidence="4 5" key="1">
    <citation type="submission" date="2014-10" db="EMBL/GenBank/DDBJ databases">
        <title>Draft genome sequence of Actinoplanes utahensis NRRL 12052.</title>
        <authorList>
            <person name="Velasco-Bucheli B."/>
            <person name="del Cerro C."/>
            <person name="Hormigo D."/>
            <person name="Garcia J.L."/>
            <person name="Acebal C."/>
            <person name="Arroyo M."/>
            <person name="de la Mata I."/>
        </authorList>
    </citation>
    <scope>NUCLEOTIDE SEQUENCE [LARGE SCALE GENOMIC DNA]</scope>
    <source>
        <strain evidence="4 5">NRRL 12052</strain>
    </source>
</reference>
<dbReference type="SUPFAM" id="SSF46785">
    <property type="entry name" value="Winged helix' DNA-binding domain"/>
    <property type="match status" value="1"/>
</dbReference>
<accession>A0A0A6UPK5</accession>
<protein>
    <submittedName>
        <fullName evidence="4">Transcriptional regulator</fullName>
    </submittedName>
</protein>
<dbReference type="Gene3D" id="1.10.10.10">
    <property type="entry name" value="Winged helix-like DNA-binding domain superfamily/Winged helix DNA-binding domain"/>
    <property type="match status" value="1"/>
</dbReference>
<dbReference type="Pfam" id="PF08279">
    <property type="entry name" value="HTH_11"/>
    <property type="match status" value="1"/>
</dbReference>
<dbReference type="eggNOG" id="COG2378">
    <property type="taxonomic scope" value="Bacteria"/>
</dbReference>
<dbReference type="PROSITE" id="PS51000">
    <property type="entry name" value="HTH_DEOR_2"/>
    <property type="match status" value="1"/>
</dbReference>
<evidence type="ECO:0000259" key="3">
    <source>
        <dbReference type="PROSITE" id="PS51000"/>
    </source>
</evidence>
<proteinExistence type="predicted"/>
<dbReference type="AlphaFoldDB" id="A0A0A6UPK5"/>
<dbReference type="PANTHER" id="PTHR34580:SF1">
    <property type="entry name" value="PROTEIN PAFC"/>
    <property type="match status" value="1"/>
</dbReference>
<keyword evidence="2" id="KW-0804">Transcription</keyword>
<dbReference type="InterPro" id="IPR001034">
    <property type="entry name" value="DeoR_HTH"/>
</dbReference>
<dbReference type="InterPro" id="IPR036390">
    <property type="entry name" value="WH_DNA-bd_sf"/>
</dbReference>
<keyword evidence="1" id="KW-0805">Transcription regulation</keyword>
<sequence>MRASRLLSVVLLLQDRGRLTAQQIATELDVSVRTVYRDIEALGAAGVPIYAELGAGGGYQLVDGYRTRLTGLTPQEAGTIFLAGVPEAAAELGLGAVLTTAELKLRAALPARLSRHVDEIRDLFHLDAAGWFRETETHPHLAALAAAVWNRRRARMRYRRWREPREVDRDIEPLGIILKAGVWYFVANVSRSPSAAPEQRTYRVATILELTVLDETFERPEGFDLASSWAAWAADFERRLHRDEATVRLAPAALDRIPHLMTRAMARNVRDGVGPPDPDGWTTVTLPIESVKHAHAELLRLGADIEVVSPPALREMMRSSALAMTALYG</sequence>
<evidence type="ECO:0000313" key="4">
    <source>
        <dbReference type="EMBL" id="KHD77361.1"/>
    </source>
</evidence>